<organism evidence="3 4">
    <name type="scientific">Gordonia iterans</name>
    <dbReference type="NCBI Taxonomy" id="1004901"/>
    <lineage>
        <taxon>Bacteria</taxon>
        <taxon>Bacillati</taxon>
        <taxon>Actinomycetota</taxon>
        <taxon>Actinomycetes</taxon>
        <taxon>Mycobacteriales</taxon>
        <taxon>Gordoniaceae</taxon>
        <taxon>Gordonia</taxon>
    </lineage>
</organism>
<dbReference type="Proteomes" id="UP000239814">
    <property type="component" value="Chromosome"/>
</dbReference>
<proteinExistence type="predicted"/>
<evidence type="ECO:0000313" key="3">
    <source>
        <dbReference type="EMBL" id="AVL99655.1"/>
    </source>
</evidence>
<dbReference type="SUPFAM" id="SSF49464">
    <property type="entry name" value="Carboxypeptidase regulatory domain-like"/>
    <property type="match status" value="1"/>
</dbReference>
<protein>
    <recommendedName>
        <fullName evidence="5">DUF1416 domain-containing protein</fullName>
    </recommendedName>
</protein>
<evidence type="ECO:0000313" key="4">
    <source>
        <dbReference type="Proteomes" id="UP000239814"/>
    </source>
</evidence>
<keyword evidence="1" id="KW-1017">Isopeptide bond</keyword>
<evidence type="ECO:0000256" key="1">
    <source>
        <dbReference type="ARBA" id="ARBA00022499"/>
    </source>
</evidence>
<dbReference type="InterPro" id="IPR010814">
    <property type="entry name" value="DUF1416"/>
</dbReference>
<reference evidence="3 4" key="1">
    <citation type="submission" date="2018-03" db="EMBL/GenBank/DDBJ databases">
        <title>Characteristics and genome of n-alkane degrading marine bacteria Gordonia iterans isolated from crude oil contaminated in Tae-an, South Korea.</title>
        <authorList>
            <person name="Lee S.-S."/>
            <person name="Kim H."/>
        </authorList>
    </citation>
    <scope>NUCLEOTIDE SEQUENCE [LARGE SCALE GENOMIC DNA]</scope>
    <source>
        <strain evidence="3 4">Co17</strain>
    </source>
</reference>
<dbReference type="Pfam" id="PF07210">
    <property type="entry name" value="DUF1416"/>
    <property type="match status" value="1"/>
</dbReference>
<dbReference type="InterPro" id="IPR008969">
    <property type="entry name" value="CarboxyPept-like_regulatory"/>
</dbReference>
<keyword evidence="2" id="KW-0832">Ubl conjugation</keyword>
<name>A0A2S0KDD1_9ACTN</name>
<dbReference type="AlphaFoldDB" id="A0A2S0KDD1"/>
<evidence type="ECO:0008006" key="5">
    <source>
        <dbReference type="Google" id="ProtNLM"/>
    </source>
</evidence>
<evidence type="ECO:0000256" key="2">
    <source>
        <dbReference type="ARBA" id="ARBA00022843"/>
    </source>
</evidence>
<accession>A0A2S0KDD1</accession>
<dbReference type="KEGG" id="git:C6V83_04520"/>
<gene>
    <name evidence="3" type="ORF">C6V83_04520</name>
</gene>
<sequence length="101" mass="10263">MCAAPKQGQTIPAGVDVEKETVLTGQVVDGEGTPVAGAFVRLLDATGEFTAEVVASATGDFRFFAAPGSWTLRALSAQGNGQTEAAPDAPGVHEFTVTVAK</sequence>
<dbReference type="Gene3D" id="2.60.40.1120">
    <property type="entry name" value="Carboxypeptidase-like, regulatory domain"/>
    <property type="match status" value="1"/>
</dbReference>
<dbReference type="OrthoDB" id="3729294at2"/>
<dbReference type="EMBL" id="CP027433">
    <property type="protein sequence ID" value="AVL99655.1"/>
    <property type="molecule type" value="Genomic_DNA"/>
</dbReference>
<dbReference type="RefSeq" id="WP_105941390.1">
    <property type="nucleotide sequence ID" value="NZ_CP027433.1"/>
</dbReference>
<keyword evidence="4" id="KW-1185">Reference proteome</keyword>